<dbReference type="PANTHER" id="PTHR11136">
    <property type="entry name" value="FOLYLPOLYGLUTAMATE SYNTHASE-RELATED"/>
    <property type="match status" value="1"/>
</dbReference>
<evidence type="ECO:0000256" key="3">
    <source>
        <dbReference type="ARBA" id="ARBA00022598"/>
    </source>
</evidence>
<dbReference type="GO" id="GO:0005737">
    <property type="term" value="C:cytoplasm"/>
    <property type="evidence" value="ECO:0007669"/>
    <property type="project" value="TreeGrafter"/>
</dbReference>
<dbReference type="Gene3D" id="3.90.190.20">
    <property type="entry name" value="Mur ligase, C-terminal domain"/>
    <property type="match status" value="1"/>
</dbReference>
<evidence type="ECO:0000259" key="12">
    <source>
        <dbReference type="Pfam" id="PF08245"/>
    </source>
</evidence>
<comment type="similarity">
    <text evidence="1 10">Belongs to the folylpolyglutamate synthase family.</text>
</comment>
<keyword evidence="6 10" id="KW-0067">ATP-binding</keyword>
<feature type="domain" description="Mur ligase C-terminal" evidence="11">
    <location>
        <begin position="304"/>
        <end position="423"/>
    </location>
</feature>
<feature type="domain" description="Mur ligase central" evidence="12">
    <location>
        <begin position="137"/>
        <end position="275"/>
    </location>
</feature>
<dbReference type="GO" id="GO:0046872">
    <property type="term" value="F:metal ion binding"/>
    <property type="evidence" value="ECO:0007669"/>
    <property type="project" value="UniProtKB-KW"/>
</dbReference>
<dbReference type="InterPro" id="IPR004101">
    <property type="entry name" value="Mur_ligase_C"/>
</dbReference>
<keyword evidence="3 10" id="KW-0436">Ligase</keyword>
<evidence type="ECO:0000256" key="4">
    <source>
        <dbReference type="ARBA" id="ARBA00022723"/>
    </source>
</evidence>
<evidence type="ECO:0000256" key="8">
    <source>
        <dbReference type="ARBA" id="ARBA00030592"/>
    </source>
</evidence>
<evidence type="ECO:0000256" key="2">
    <source>
        <dbReference type="ARBA" id="ARBA00013025"/>
    </source>
</evidence>
<sequence length="437" mass="47650">MMGLSEREAFASLEKRLQAEASPGTRPGLSRLARLCSCLDHPERTFQAVHIVGTNGKGSTASSLASILDEAGLRVGLYTSPHLESLGERLRLDGEELPLSLWERGSDVVLRALDSDPLLRIDPPTLFELLTALAFWLLRESGCRLAVFEAGMGGRLDATNLLPRVVLTLVTPIADDHGDYLGKTIEAIAEEKFAVLRPGVTALFAGGDTHLEERFLRRAQASGARGFLLSQWPLFGIRCTDRGTAFRLDLSDGPRDFFSPLLGRHQATNAAMALCGAHFLKAFFPSLLDEETLARGLSRTFWPGRMEILSREPIVILDGGHNPHGLTATLRSVSDIWGEERRRRALFAAMADKDFRSELALFREGRWDVVFTEVPNLSRGASVAALAEAAASVGLTNFLCEPRLDRAFSLAVEGSDLLLCTGSLYLVGALRSLLRAA</sequence>
<evidence type="ECO:0000313" key="13">
    <source>
        <dbReference type="EMBL" id="QTX33603.1"/>
    </source>
</evidence>
<dbReference type="PROSITE" id="PS01012">
    <property type="entry name" value="FOLYLPOLYGLU_SYNT_2"/>
    <property type="match status" value="1"/>
</dbReference>
<evidence type="ECO:0000256" key="7">
    <source>
        <dbReference type="ARBA" id="ARBA00022842"/>
    </source>
</evidence>
<dbReference type="GO" id="GO:0008841">
    <property type="term" value="F:dihydrofolate synthase activity"/>
    <property type="evidence" value="ECO:0007669"/>
    <property type="project" value="TreeGrafter"/>
</dbReference>
<dbReference type="GO" id="GO:0004326">
    <property type="term" value="F:tetrahydrofolylpolyglutamate synthase activity"/>
    <property type="evidence" value="ECO:0007669"/>
    <property type="project" value="UniProtKB-EC"/>
</dbReference>
<dbReference type="InterPro" id="IPR036615">
    <property type="entry name" value="Mur_ligase_C_dom_sf"/>
</dbReference>
<keyword evidence="7" id="KW-0460">Magnesium</keyword>
<organism evidence="13 14">
    <name type="scientific">Aminithiophilus ramosus</name>
    <dbReference type="NCBI Taxonomy" id="3029084"/>
    <lineage>
        <taxon>Bacteria</taxon>
        <taxon>Thermotogati</taxon>
        <taxon>Synergistota</taxon>
        <taxon>Synergistia</taxon>
        <taxon>Synergistales</taxon>
        <taxon>Aminithiophilaceae</taxon>
        <taxon>Aminithiophilus</taxon>
    </lineage>
</organism>
<dbReference type="PIRSF" id="PIRSF001563">
    <property type="entry name" value="Folylpolyglu_synth"/>
    <property type="match status" value="1"/>
</dbReference>
<evidence type="ECO:0000256" key="10">
    <source>
        <dbReference type="PIRNR" id="PIRNR001563"/>
    </source>
</evidence>
<dbReference type="GO" id="GO:0005524">
    <property type="term" value="F:ATP binding"/>
    <property type="evidence" value="ECO:0007669"/>
    <property type="project" value="UniProtKB-KW"/>
</dbReference>
<dbReference type="NCBIfam" id="TIGR01499">
    <property type="entry name" value="folC"/>
    <property type="match status" value="1"/>
</dbReference>
<dbReference type="EMBL" id="CP072943">
    <property type="protein sequence ID" value="QTX33603.1"/>
    <property type="molecule type" value="Genomic_DNA"/>
</dbReference>
<gene>
    <name evidence="13" type="ORF">KAR29_07070</name>
</gene>
<dbReference type="SUPFAM" id="SSF53623">
    <property type="entry name" value="MurD-like peptide ligases, catalytic domain"/>
    <property type="match status" value="1"/>
</dbReference>
<keyword evidence="14" id="KW-1185">Reference proteome</keyword>
<dbReference type="InterPro" id="IPR001645">
    <property type="entry name" value="Folylpolyglutamate_synth"/>
</dbReference>
<dbReference type="Pfam" id="PF08245">
    <property type="entry name" value="Mur_ligase_M"/>
    <property type="match status" value="1"/>
</dbReference>
<dbReference type="SUPFAM" id="SSF53244">
    <property type="entry name" value="MurD-like peptide ligases, peptide-binding domain"/>
    <property type="match status" value="1"/>
</dbReference>
<proteinExistence type="inferred from homology"/>
<dbReference type="InterPro" id="IPR036565">
    <property type="entry name" value="Mur-like_cat_sf"/>
</dbReference>
<dbReference type="KEGG" id="aram:KAR29_07070"/>
<evidence type="ECO:0000256" key="1">
    <source>
        <dbReference type="ARBA" id="ARBA00008276"/>
    </source>
</evidence>
<reference evidence="14" key="1">
    <citation type="submission" date="2021-04" db="EMBL/GenBank/DDBJ databases">
        <title>A novel Synergistetes isolate from a pyrite-forming mixed culture.</title>
        <authorList>
            <person name="Bunk B."/>
            <person name="Sproer C."/>
            <person name="Spring S."/>
            <person name="Pester M."/>
        </authorList>
    </citation>
    <scope>NUCLEOTIDE SEQUENCE [LARGE SCALE GENOMIC DNA]</scope>
    <source>
        <strain evidence="14">J.5.4.2-T.3.5.2</strain>
    </source>
</reference>
<dbReference type="AlphaFoldDB" id="A0A9Q7AFF8"/>
<accession>A0A9Q7AFF8</accession>
<comment type="catalytic activity">
    <reaction evidence="9">
        <text>(6S)-5,6,7,8-tetrahydrofolyl-(gamma-L-Glu)(n) + L-glutamate + ATP = (6S)-5,6,7,8-tetrahydrofolyl-(gamma-L-Glu)(n+1) + ADP + phosphate + H(+)</text>
        <dbReference type="Rhea" id="RHEA:10580"/>
        <dbReference type="Rhea" id="RHEA-COMP:14738"/>
        <dbReference type="Rhea" id="RHEA-COMP:14740"/>
        <dbReference type="ChEBI" id="CHEBI:15378"/>
        <dbReference type="ChEBI" id="CHEBI:29985"/>
        <dbReference type="ChEBI" id="CHEBI:30616"/>
        <dbReference type="ChEBI" id="CHEBI:43474"/>
        <dbReference type="ChEBI" id="CHEBI:141005"/>
        <dbReference type="ChEBI" id="CHEBI:456216"/>
        <dbReference type="EC" id="6.3.2.17"/>
    </reaction>
</comment>
<evidence type="ECO:0000313" key="14">
    <source>
        <dbReference type="Proteomes" id="UP000671879"/>
    </source>
</evidence>
<dbReference type="Proteomes" id="UP000671879">
    <property type="component" value="Chromosome"/>
</dbReference>
<dbReference type="Pfam" id="PF02875">
    <property type="entry name" value="Mur_ligase_C"/>
    <property type="match status" value="1"/>
</dbReference>
<keyword evidence="5 10" id="KW-0547">Nucleotide-binding</keyword>
<dbReference type="EC" id="6.3.2.17" evidence="2"/>
<evidence type="ECO:0000256" key="9">
    <source>
        <dbReference type="ARBA" id="ARBA00047493"/>
    </source>
</evidence>
<evidence type="ECO:0000256" key="5">
    <source>
        <dbReference type="ARBA" id="ARBA00022741"/>
    </source>
</evidence>
<evidence type="ECO:0000259" key="11">
    <source>
        <dbReference type="Pfam" id="PF02875"/>
    </source>
</evidence>
<keyword evidence="4" id="KW-0479">Metal-binding</keyword>
<protein>
    <recommendedName>
        <fullName evidence="2">tetrahydrofolate synthase</fullName>
        <ecNumber evidence="2">6.3.2.17</ecNumber>
    </recommendedName>
    <alternativeName>
        <fullName evidence="8">Tetrahydrofolylpolyglutamate synthase</fullName>
    </alternativeName>
</protein>
<dbReference type="InterPro" id="IPR018109">
    <property type="entry name" value="Folylpolyglutamate_synth_CS"/>
</dbReference>
<dbReference type="InterPro" id="IPR013221">
    <property type="entry name" value="Mur_ligase_cen"/>
</dbReference>
<name>A0A9Q7AFF8_9BACT</name>
<dbReference type="Gene3D" id="3.40.1190.10">
    <property type="entry name" value="Mur-like, catalytic domain"/>
    <property type="match status" value="1"/>
</dbReference>
<dbReference type="PANTHER" id="PTHR11136:SF0">
    <property type="entry name" value="DIHYDROFOLATE SYNTHETASE-RELATED"/>
    <property type="match status" value="1"/>
</dbReference>
<evidence type="ECO:0000256" key="6">
    <source>
        <dbReference type="ARBA" id="ARBA00022840"/>
    </source>
</evidence>